<feature type="compositionally biased region" description="Low complexity" evidence="1">
    <location>
        <begin position="154"/>
        <end position="165"/>
    </location>
</feature>
<evidence type="ECO:0008006" key="5">
    <source>
        <dbReference type="Google" id="ProtNLM"/>
    </source>
</evidence>
<gene>
    <name evidence="3" type="ORF">J2T09_005083</name>
</gene>
<keyword evidence="4" id="KW-1185">Reference proteome</keyword>
<evidence type="ECO:0000256" key="1">
    <source>
        <dbReference type="SAM" id="MobiDB-lite"/>
    </source>
</evidence>
<accession>A0ABT9Q0Q9</accession>
<evidence type="ECO:0000313" key="4">
    <source>
        <dbReference type="Proteomes" id="UP001241472"/>
    </source>
</evidence>
<evidence type="ECO:0000256" key="2">
    <source>
        <dbReference type="SAM" id="Phobius"/>
    </source>
</evidence>
<feature type="compositionally biased region" description="Basic and acidic residues" evidence="1">
    <location>
        <begin position="169"/>
        <end position="188"/>
    </location>
</feature>
<dbReference type="Proteomes" id="UP001241472">
    <property type="component" value="Unassembled WGS sequence"/>
</dbReference>
<sequence length="437" mass="46881">MSGLEKAIRNALAQSERNNADIRARIYHSARQALEAGLRKQDVTDPDLVDAQRQRLESKIREIEFEERQRLAIERAKAPASQPAPQPIAPAPSVAAPAAAPVTAMPQRAENRDAAAVQPRPPADRPSPPPQQADDDLALFVGGHRRDREPMNNAAADAGSLGDLGVSRRGGDQPAELRPRREIETEKPRPRRWWQGKKKAAPARPVAQQQIPQAARLDVAAGKQGRPKKRRRWISGLVLPLVVLGGAGYGLWWAGNNGLIVMPDLSNAPVSGSGGGQSLPGFEPGRGFSEDWAEVFIPKGTDGIVPAGNATVEGVHASGGEAVRITSQTPGPDGEVAIEVPAAVLREMAGKTSTVAITLQTAADRSVQVAVRCDFGSLGDCSRHRFQATQEKTDALFRVNFDRSLAPNQPGRIYLNSDVLGGKLPIYVFSLRILPGQ</sequence>
<keyword evidence="2" id="KW-0472">Membrane</keyword>
<feature type="transmembrane region" description="Helical" evidence="2">
    <location>
        <begin position="233"/>
        <end position="254"/>
    </location>
</feature>
<protein>
    <recommendedName>
        <fullName evidence="5">Biotin transporter BioY</fullName>
    </recommendedName>
</protein>
<name>A0ABT9Q0Q9_9HYPH</name>
<evidence type="ECO:0000313" key="3">
    <source>
        <dbReference type="EMBL" id="MDP9840299.1"/>
    </source>
</evidence>
<comment type="caution">
    <text evidence="3">The sequence shown here is derived from an EMBL/GenBank/DDBJ whole genome shotgun (WGS) entry which is preliminary data.</text>
</comment>
<keyword evidence="2" id="KW-1133">Transmembrane helix</keyword>
<feature type="compositionally biased region" description="Basic residues" evidence="1">
    <location>
        <begin position="189"/>
        <end position="201"/>
    </location>
</feature>
<organism evidence="3 4">
    <name type="scientific">Neorhizobium huautlense</name>
    <dbReference type="NCBI Taxonomy" id="67774"/>
    <lineage>
        <taxon>Bacteria</taxon>
        <taxon>Pseudomonadati</taxon>
        <taxon>Pseudomonadota</taxon>
        <taxon>Alphaproteobacteria</taxon>
        <taxon>Hyphomicrobiales</taxon>
        <taxon>Rhizobiaceae</taxon>
        <taxon>Rhizobium/Agrobacterium group</taxon>
        <taxon>Neorhizobium</taxon>
    </lineage>
</organism>
<dbReference type="RefSeq" id="WP_306839781.1">
    <property type="nucleotide sequence ID" value="NZ_JAUSRF010000024.1"/>
</dbReference>
<feature type="region of interest" description="Disordered" evidence="1">
    <location>
        <begin position="76"/>
        <end position="226"/>
    </location>
</feature>
<feature type="compositionally biased region" description="Low complexity" evidence="1">
    <location>
        <begin position="91"/>
        <end position="106"/>
    </location>
</feature>
<proteinExistence type="predicted"/>
<dbReference type="EMBL" id="JAUSRF010000024">
    <property type="protein sequence ID" value="MDP9840299.1"/>
    <property type="molecule type" value="Genomic_DNA"/>
</dbReference>
<reference evidence="3 4" key="1">
    <citation type="submission" date="2023-07" db="EMBL/GenBank/DDBJ databases">
        <title>Sorghum-associated microbial communities from plants grown in Nebraska, USA.</title>
        <authorList>
            <person name="Schachtman D."/>
        </authorList>
    </citation>
    <scope>NUCLEOTIDE SEQUENCE [LARGE SCALE GENOMIC DNA]</scope>
    <source>
        <strain evidence="3 4">DS1307</strain>
    </source>
</reference>
<keyword evidence="2" id="KW-0812">Transmembrane</keyword>
<feature type="compositionally biased region" description="Pro residues" evidence="1">
    <location>
        <begin position="119"/>
        <end position="131"/>
    </location>
</feature>